<name>A0A4Z2D719_SCHJA</name>
<dbReference type="OrthoDB" id="6105938at2759"/>
<evidence type="ECO:0000313" key="7">
    <source>
        <dbReference type="Proteomes" id="UP000311919"/>
    </source>
</evidence>
<keyword evidence="2" id="KW-0862">Zinc</keyword>
<dbReference type="EMBL" id="SKCS01000241">
    <property type="protein sequence ID" value="TNN12297.1"/>
    <property type="molecule type" value="Genomic_DNA"/>
</dbReference>
<organism evidence="6 7">
    <name type="scientific">Schistosoma japonicum</name>
    <name type="common">Blood fluke</name>
    <dbReference type="NCBI Taxonomy" id="6182"/>
    <lineage>
        <taxon>Eukaryota</taxon>
        <taxon>Metazoa</taxon>
        <taxon>Spiralia</taxon>
        <taxon>Lophotrochozoa</taxon>
        <taxon>Platyhelminthes</taxon>
        <taxon>Trematoda</taxon>
        <taxon>Digenea</taxon>
        <taxon>Strigeidida</taxon>
        <taxon>Schistosomatoidea</taxon>
        <taxon>Schistosomatidae</taxon>
        <taxon>Schistosoma</taxon>
    </lineage>
</organism>
<dbReference type="Gene3D" id="3.30.40.10">
    <property type="entry name" value="Zinc/RING finger domain, C3HC4 (zinc finger)"/>
    <property type="match status" value="1"/>
</dbReference>
<evidence type="ECO:0000256" key="1">
    <source>
        <dbReference type="ARBA" id="ARBA00022771"/>
    </source>
</evidence>
<keyword evidence="6" id="KW-0675">Receptor</keyword>
<feature type="domain" description="RING-type" evidence="5">
    <location>
        <begin position="168"/>
        <end position="210"/>
    </location>
</feature>
<reference evidence="6 7" key="1">
    <citation type="submission" date="2019-03" db="EMBL/GenBank/DDBJ databases">
        <title>An improved genome assembly of the fluke Schistosoma japonicum.</title>
        <authorList>
            <person name="Hu W."/>
            <person name="Luo F."/>
            <person name="Yin M."/>
            <person name="Mo X."/>
            <person name="Sun C."/>
            <person name="Wu Q."/>
            <person name="Zhu B."/>
            <person name="Xiang M."/>
            <person name="Wang J."/>
            <person name="Wang Y."/>
            <person name="Zhang T."/>
            <person name="Xu B."/>
            <person name="Zheng H."/>
            <person name="Feng Z."/>
        </authorList>
    </citation>
    <scope>NUCLEOTIDE SEQUENCE [LARGE SCALE GENOMIC DNA]</scope>
    <source>
        <strain evidence="6">HuSjv2</strain>
        <tissue evidence="6">Worms</tissue>
    </source>
</reference>
<accession>A0A4Z2D719</accession>
<comment type="caution">
    <text evidence="6">The sequence shown here is derived from an EMBL/GenBank/DDBJ whole genome shotgun (WGS) entry which is preliminary data.</text>
</comment>
<feature type="compositionally biased region" description="Polar residues" evidence="4">
    <location>
        <begin position="785"/>
        <end position="798"/>
    </location>
</feature>
<dbReference type="SUPFAM" id="SSF57850">
    <property type="entry name" value="RING/U-box"/>
    <property type="match status" value="1"/>
</dbReference>
<gene>
    <name evidence="6" type="ORF">EWB00_003873</name>
</gene>
<feature type="compositionally biased region" description="Acidic residues" evidence="4">
    <location>
        <begin position="812"/>
        <end position="830"/>
    </location>
</feature>
<evidence type="ECO:0000256" key="2">
    <source>
        <dbReference type="ARBA" id="ARBA00022833"/>
    </source>
</evidence>
<evidence type="ECO:0000259" key="5">
    <source>
        <dbReference type="PROSITE" id="PS50089"/>
    </source>
</evidence>
<feature type="region of interest" description="Disordered" evidence="4">
    <location>
        <begin position="785"/>
        <end position="830"/>
    </location>
</feature>
<proteinExistence type="predicted"/>
<evidence type="ECO:0000256" key="4">
    <source>
        <dbReference type="SAM" id="MobiDB-lite"/>
    </source>
</evidence>
<keyword evidence="7" id="KW-1185">Reference proteome</keyword>
<dbReference type="InterPro" id="IPR013083">
    <property type="entry name" value="Znf_RING/FYVE/PHD"/>
</dbReference>
<dbReference type="GO" id="GO:0008270">
    <property type="term" value="F:zinc ion binding"/>
    <property type="evidence" value="ECO:0007669"/>
    <property type="project" value="UniProtKB-KW"/>
</dbReference>
<dbReference type="STRING" id="6182.A0A4Z2D719"/>
<dbReference type="AlphaFoldDB" id="A0A4Z2D719"/>
<keyword evidence="1 3" id="KW-0479">Metal-binding</keyword>
<keyword evidence="1 3" id="KW-0863">Zinc-finger</keyword>
<dbReference type="PROSITE" id="PS50089">
    <property type="entry name" value="ZF_RING_2"/>
    <property type="match status" value="1"/>
</dbReference>
<protein>
    <submittedName>
        <fullName evidence="6">TNF receptor-associated factor 2</fullName>
    </submittedName>
</protein>
<sequence>MNMDELQRLYEHQTMMAIGIYSFLDNLLTHLPPSPRNHDNDDNYLSSTSSIHLSTDQHHHHSNNTDELNASIGDIFYGLNQQTTSSTWLLNDTNSSTISNPQLYSSTLYGTTIISRLTDNTDTTYTTTSNNNSNNNNTESISNEVKPGGYSEEIFIYLSNSEKEEYLCKICYSILKEAYQCQNQHKFCYGCIYTWSTGPTAGHDSCPVCRCDGLYAKNFDLNERIDKKRVRCPMDGCNWMGLLSVYAQHEHRRYSPYELDLLLIDCRKDQLKSSSSSSTSLLPITQNQAVYNKEMPIKYNEIQQRFQVSEINNSFHYPGQVPIVCEPINQSTDQLSEISTRRLLTTHRRVRPLRNENRQRHNRIQNRPILSTDESMNQLRQNNNQNSSMEEMRVNDSHGIMNYTHSHRLHGEQHQQRVTNTPVHLRQTRSHITSGTHSNGNINRNAGHRQCVNIRDSRIRVERLPNVRQRHIRSEQTQQPARVCDNGFNPINDTNNSLNIDTNIIQNHCVEGNILRDSTDSRITDQHINTTGNNTHISLPAITSNLYTTQSLINNTQSLLMNNTSIQERTSQPLEFRRLVPQRQRRVVEQLRETREQLAAMLRLMTMELEERQNRALHTNLDMITRSRVLRNPNYIFRETTDDNLPTSYVNSSDTVNHELTEHSNQYTTSISRNLNRSILNQNDIQSNHYTNQSYHVPTSTNNNTMDLSRTLLTPTYREQTSATSTLAANNTQQNIVTTNNNGQYSTPVTSVTNITQTSSSPLISTTRLLARLRLNALQQTTPLATFTPNNLSNRLGISSSLTTSSTTTDNDNNDNNEQDNEEDDTDATG</sequence>
<feature type="compositionally biased region" description="Low complexity" evidence="4">
    <location>
        <begin position="799"/>
        <end position="811"/>
    </location>
</feature>
<evidence type="ECO:0000313" key="6">
    <source>
        <dbReference type="EMBL" id="TNN12297.1"/>
    </source>
</evidence>
<dbReference type="InterPro" id="IPR001841">
    <property type="entry name" value="Znf_RING"/>
</dbReference>
<dbReference type="Proteomes" id="UP000311919">
    <property type="component" value="Unassembled WGS sequence"/>
</dbReference>
<evidence type="ECO:0000256" key="3">
    <source>
        <dbReference type="PROSITE-ProRule" id="PRU00175"/>
    </source>
</evidence>